<evidence type="ECO:0000313" key="1">
    <source>
        <dbReference type="EMBL" id="HIZ09733.1"/>
    </source>
</evidence>
<dbReference type="AlphaFoldDB" id="A0A9D2IIM3"/>
<evidence type="ECO:0000313" key="2">
    <source>
        <dbReference type="Proteomes" id="UP000824025"/>
    </source>
</evidence>
<gene>
    <name evidence="1" type="ORF">H9726_04505</name>
</gene>
<dbReference type="EMBL" id="DXCF01000023">
    <property type="protein sequence ID" value="HIZ09733.1"/>
    <property type="molecule type" value="Genomic_DNA"/>
</dbReference>
<reference evidence="1" key="2">
    <citation type="submission" date="2021-04" db="EMBL/GenBank/DDBJ databases">
        <authorList>
            <person name="Gilroy R."/>
        </authorList>
    </citation>
    <scope>NUCLEOTIDE SEQUENCE</scope>
    <source>
        <strain evidence="1">CHK192-19661</strain>
    </source>
</reference>
<name>A0A9D2IIM3_9FIRM</name>
<sequence>MRAAELRSRTLNERDAARDMRACGREVLAAYASALGEKLPRGLRGELLRLFAEAAESCARLTEGEEELPPRDAFAAFSRRRKQLGKQE</sequence>
<proteinExistence type="predicted"/>
<organism evidence="1 2">
    <name type="scientific">Candidatus Borkfalkia avicola</name>
    <dbReference type="NCBI Taxonomy" id="2838503"/>
    <lineage>
        <taxon>Bacteria</taxon>
        <taxon>Bacillati</taxon>
        <taxon>Bacillota</taxon>
        <taxon>Clostridia</taxon>
        <taxon>Christensenellales</taxon>
        <taxon>Christensenellaceae</taxon>
        <taxon>Candidatus Borkfalkia</taxon>
    </lineage>
</organism>
<comment type="caution">
    <text evidence="1">The sequence shown here is derived from an EMBL/GenBank/DDBJ whole genome shotgun (WGS) entry which is preliminary data.</text>
</comment>
<protein>
    <submittedName>
        <fullName evidence="1">Uncharacterized protein</fullName>
    </submittedName>
</protein>
<reference evidence="1" key="1">
    <citation type="journal article" date="2021" name="PeerJ">
        <title>Extensive microbial diversity within the chicken gut microbiome revealed by metagenomics and culture.</title>
        <authorList>
            <person name="Gilroy R."/>
            <person name="Ravi A."/>
            <person name="Getino M."/>
            <person name="Pursley I."/>
            <person name="Horton D.L."/>
            <person name="Alikhan N.F."/>
            <person name="Baker D."/>
            <person name="Gharbi K."/>
            <person name="Hall N."/>
            <person name="Watson M."/>
            <person name="Adriaenssens E.M."/>
            <person name="Foster-Nyarko E."/>
            <person name="Jarju S."/>
            <person name="Secka A."/>
            <person name="Antonio M."/>
            <person name="Oren A."/>
            <person name="Chaudhuri R.R."/>
            <person name="La Ragione R."/>
            <person name="Hildebrand F."/>
            <person name="Pallen M.J."/>
        </authorList>
    </citation>
    <scope>NUCLEOTIDE SEQUENCE</scope>
    <source>
        <strain evidence="1">CHK192-19661</strain>
    </source>
</reference>
<accession>A0A9D2IIM3</accession>
<dbReference type="Proteomes" id="UP000824025">
    <property type="component" value="Unassembled WGS sequence"/>
</dbReference>